<dbReference type="OrthoDB" id="21018at2759"/>
<dbReference type="STRING" id="671987.R0JQ24"/>
<keyword evidence="2" id="KW-0723">Serine/threonine-protein kinase</keyword>
<dbReference type="EMBL" id="KB908833">
    <property type="protein sequence ID" value="EOA83283.1"/>
    <property type="molecule type" value="Genomic_DNA"/>
</dbReference>
<dbReference type="Gene3D" id="1.10.510.10">
    <property type="entry name" value="Transferase(Phosphotransferase) domain 1"/>
    <property type="match status" value="1"/>
</dbReference>
<organism evidence="11 12">
    <name type="scientific">Exserohilum turcicum (strain 28A)</name>
    <name type="common">Northern leaf blight fungus</name>
    <name type="synonym">Setosphaeria turcica</name>
    <dbReference type="NCBI Taxonomy" id="671987"/>
    <lineage>
        <taxon>Eukaryota</taxon>
        <taxon>Fungi</taxon>
        <taxon>Dikarya</taxon>
        <taxon>Ascomycota</taxon>
        <taxon>Pezizomycotina</taxon>
        <taxon>Dothideomycetes</taxon>
        <taxon>Pleosporomycetidae</taxon>
        <taxon>Pleosporales</taxon>
        <taxon>Pleosporineae</taxon>
        <taxon>Pleosporaceae</taxon>
        <taxon>Exserohilum</taxon>
    </lineage>
</organism>
<evidence type="ECO:0000313" key="11">
    <source>
        <dbReference type="EMBL" id="EOA83283.1"/>
    </source>
</evidence>
<feature type="region of interest" description="Disordered" evidence="9">
    <location>
        <begin position="83"/>
        <end position="114"/>
    </location>
</feature>
<reference evidence="11 12" key="2">
    <citation type="journal article" date="2013" name="PLoS Genet.">
        <title>Comparative genome structure, secondary metabolite, and effector coding capacity across Cochliobolus pathogens.</title>
        <authorList>
            <person name="Condon B.J."/>
            <person name="Leng Y."/>
            <person name="Wu D."/>
            <person name="Bushley K.E."/>
            <person name="Ohm R.A."/>
            <person name="Otillar R."/>
            <person name="Martin J."/>
            <person name="Schackwitz W."/>
            <person name="Grimwood J."/>
            <person name="MohdZainudin N."/>
            <person name="Xue C."/>
            <person name="Wang R."/>
            <person name="Manning V.A."/>
            <person name="Dhillon B."/>
            <person name="Tu Z.J."/>
            <person name="Steffenson B.J."/>
            <person name="Salamov A."/>
            <person name="Sun H."/>
            <person name="Lowry S."/>
            <person name="LaButti K."/>
            <person name="Han J."/>
            <person name="Copeland A."/>
            <person name="Lindquist E."/>
            <person name="Barry K."/>
            <person name="Schmutz J."/>
            <person name="Baker S.E."/>
            <person name="Ciuffetti L.M."/>
            <person name="Grigoriev I.V."/>
            <person name="Zhong S."/>
            <person name="Turgeon B.G."/>
        </authorList>
    </citation>
    <scope>NUCLEOTIDE SEQUENCE [LARGE SCALE GENOMIC DNA]</scope>
    <source>
        <strain evidence="12">28A</strain>
    </source>
</reference>
<proteinExistence type="predicted"/>
<feature type="compositionally biased region" description="Polar residues" evidence="9">
    <location>
        <begin position="158"/>
        <end position="167"/>
    </location>
</feature>
<evidence type="ECO:0000256" key="4">
    <source>
        <dbReference type="ARBA" id="ARBA00022741"/>
    </source>
</evidence>
<dbReference type="AlphaFoldDB" id="R0JQ24"/>
<feature type="compositionally biased region" description="Basic and acidic residues" evidence="9">
    <location>
        <begin position="83"/>
        <end position="97"/>
    </location>
</feature>
<evidence type="ECO:0000256" key="5">
    <source>
        <dbReference type="ARBA" id="ARBA00022777"/>
    </source>
</evidence>
<dbReference type="GO" id="GO:0005634">
    <property type="term" value="C:nucleus"/>
    <property type="evidence" value="ECO:0007669"/>
    <property type="project" value="TreeGrafter"/>
</dbReference>
<keyword evidence="3" id="KW-0808">Transferase</keyword>
<dbReference type="SMART" id="SM01331">
    <property type="entry name" value="DUF3635"/>
    <property type="match status" value="1"/>
</dbReference>
<dbReference type="eggNOG" id="KOG2464">
    <property type="taxonomic scope" value="Eukaryota"/>
</dbReference>
<keyword evidence="6" id="KW-0067">ATP-binding</keyword>
<dbReference type="HOGENOM" id="CLU_022500_0_0_1"/>
<feature type="domain" description="Serine/threonine-protein kinase haspin C-terminal" evidence="10">
    <location>
        <begin position="531"/>
        <end position="674"/>
    </location>
</feature>
<dbReference type="RefSeq" id="XP_008029039.1">
    <property type="nucleotide sequence ID" value="XM_008030848.1"/>
</dbReference>
<comment type="catalytic activity">
    <reaction evidence="7">
        <text>L-threonyl-[protein] + ATP = O-phospho-L-threonyl-[protein] + ADP + H(+)</text>
        <dbReference type="Rhea" id="RHEA:46608"/>
        <dbReference type="Rhea" id="RHEA-COMP:11060"/>
        <dbReference type="Rhea" id="RHEA-COMP:11605"/>
        <dbReference type="ChEBI" id="CHEBI:15378"/>
        <dbReference type="ChEBI" id="CHEBI:30013"/>
        <dbReference type="ChEBI" id="CHEBI:30616"/>
        <dbReference type="ChEBI" id="CHEBI:61977"/>
        <dbReference type="ChEBI" id="CHEBI:456216"/>
        <dbReference type="EC" id="2.7.11.1"/>
    </reaction>
</comment>
<evidence type="ECO:0000256" key="2">
    <source>
        <dbReference type="ARBA" id="ARBA00022527"/>
    </source>
</evidence>
<evidence type="ECO:0000259" key="10">
    <source>
        <dbReference type="SMART" id="SM01331"/>
    </source>
</evidence>
<protein>
    <recommendedName>
        <fullName evidence="1">non-specific serine/threonine protein kinase</fullName>
        <ecNumber evidence="1">2.7.11.1</ecNumber>
    </recommendedName>
</protein>
<dbReference type="PANTHER" id="PTHR24419:SF18">
    <property type="entry name" value="SERINE_THREONINE-PROTEIN KINASE HASPIN"/>
    <property type="match status" value="1"/>
</dbReference>
<feature type="region of interest" description="Disordered" evidence="9">
    <location>
        <begin position="560"/>
        <end position="611"/>
    </location>
</feature>
<keyword evidence="4" id="KW-0547">Nucleotide-binding</keyword>
<dbReference type="Gene3D" id="3.30.200.20">
    <property type="entry name" value="Phosphorylase Kinase, domain 1"/>
    <property type="match status" value="1"/>
</dbReference>
<accession>R0JQ24</accession>
<dbReference type="EC" id="2.7.11.1" evidence="1"/>
<evidence type="ECO:0000256" key="9">
    <source>
        <dbReference type="SAM" id="MobiDB-lite"/>
    </source>
</evidence>
<feature type="region of interest" description="Disordered" evidence="9">
    <location>
        <begin position="136"/>
        <end position="213"/>
    </location>
</feature>
<dbReference type="GO" id="GO:0035556">
    <property type="term" value="P:intracellular signal transduction"/>
    <property type="evidence" value="ECO:0007669"/>
    <property type="project" value="TreeGrafter"/>
</dbReference>
<dbReference type="PANTHER" id="PTHR24419">
    <property type="entry name" value="INTERLEUKIN-1 RECEPTOR-ASSOCIATED KINASE"/>
    <property type="match status" value="1"/>
</dbReference>
<keyword evidence="5" id="KW-0418">Kinase</keyword>
<evidence type="ECO:0000256" key="3">
    <source>
        <dbReference type="ARBA" id="ARBA00022679"/>
    </source>
</evidence>
<evidence type="ECO:0000313" key="12">
    <source>
        <dbReference type="Proteomes" id="UP000016935"/>
    </source>
</evidence>
<dbReference type="InterPro" id="IPR024604">
    <property type="entry name" value="GSG2_C"/>
</dbReference>
<dbReference type="GO" id="GO:0005737">
    <property type="term" value="C:cytoplasm"/>
    <property type="evidence" value="ECO:0007669"/>
    <property type="project" value="TreeGrafter"/>
</dbReference>
<evidence type="ECO:0000256" key="6">
    <source>
        <dbReference type="ARBA" id="ARBA00022840"/>
    </source>
</evidence>
<feature type="compositionally biased region" description="Low complexity" evidence="9">
    <location>
        <begin position="184"/>
        <end position="203"/>
    </location>
</feature>
<name>R0JQ24_EXST2</name>
<evidence type="ECO:0000256" key="7">
    <source>
        <dbReference type="ARBA" id="ARBA00047899"/>
    </source>
</evidence>
<dbReference type="Proteomes" id="UP000016935">
    <property type="component" value="Unassembled WGS sequence"/>
</dbReference>
<reference evidence="11 12" key="1">
    <citation type="journal article" date="2012" name="PLoS Pathog.">
        <title>Diverse lifestyles and strategies of plant pathogenesis encoded in the genomes of eighteen Dothideomycetes fungi.</title>
        <authorList>
            <person name="Ohm R.A."/>
            <person name="Feau N."/>
            <person name="Henrissat B."/>
            <person name="Schoch C.L."/>
            <person name="Horwitz B.A."/>
            <person name="Barry K.W."/>
            <person name="Condon B.J."/>
            <person name="Copeland A.C."/>
            <person name="Dhillon B."/>
            <person name="Glaser F."/>
            <person name="Hesse C.N."/>
            <person name="Kosti I."/>
            <person name="LaButti K."/>
            <person name="Lindquist E.A."/>
            <person name="Lucas S."/>
            <person name="Salamov A.A."/>
            <person name="Bradshaw R.E."/>
            <person name="Ciuffetti L."/>
            <person name="Hamelin R.C."/>
            <person name="Kema G.H.J."/>
            <person name="Lawrence C."/>
            <person name="Scott J.A."/>
            <person name="Spatafora J.W."/>
            <person name="Turgeon B.G."/>
            <person name="de Wit P.J.G.M."/>
            <person name="Zhong S."/>
            <person name="Goodwin S.B."/>
            <person name="Grigoriev I.V."/>
        </authorList>
    </citation>
    <scope>NUCLEOTIDE SEQUENCE [LARGE SCALE GENOMIC DNA]</scope>
    <source>
        <strain evidence="12">28A</strain>
    </source>
</reference>
<dbReference type="GO" id="GO:0072354">
    <property type="term" value="F:histone H3T3 kinase activity"/>
    <property type="evidence" value="ECO:0007669"/>
    <property type="project" value="TreeGrafter"/>
</dbReference>
<comment type="catalytic activity">
    <reaction evidence="8">
        <text>L-seryl-[protein] + ATP = O-phospho-L-seryl-[protein] + ADP + H(+)</text>
        <dbReference type="Rhea" id="RHEA:17989"/>
        <dbReference type="Rhea" id="RHEA-COMP:9863"/>
        <dbReference type="Rhea" id="RHEA-COMP:11604"/>
        <dbReference type="ChEBI" id="CHEBI:15378"/>
        <dbReference type="ChEBI" id="CHEBI:29999"/>
        <dbReference type="ChEBI" id="CHEBI:30616"/>
        <dbReference type="ChEBI" id="CHEBI:83421"/>
        <dbReference type="ChEBI" id="CHEBI:456216"/>
        <dbReference type="EC" id="2.7.11.1"/>
    </reaction>
</comment>
<dbReference type="Pfam" id="PF12330">
    <property type="entry name" value="Haspin_kinase"/>
    <property type="match status" value="1"/>
</dbReference>
<feature type="region of interest" description="Disordered" evidence="9">
    <location>
        <begin position="21"/>
        <end position="46"/>
    </location>
</feature>
<gene>
    <name evidence="11" type="ORF">SETTUDRAFT_155837</name>
</gene>
<feature type="region of interest" description="Disordered" evidence="9">
    <location>
        <begin position="53"/>
        <end position="72"/>
    </location>
</feature>
<dbReference type="GO" id="GO:0000278">
    <property type="term" value="P:mitotic cell cycle"/>
    <property type="evidence" value="ECO:0007669"/>
    <property type="project" value="TreeGrafter"/>
</dbReference>
<sequence length="717" mass="80130">MPPKVVYGKWRNGERTAFTKFLSPEREATQKGVEGQNAASSAEGDWREQLLAAAAAAAAEPEESEKQLQNNVSVLQQGLEGLHIEQRRDAKEKDSAKKTIKAQKVKPSRDVDVIKENISPVEDGLEQSMQALTIDAAGDEGRDVSQKSQRPRKVLSDRNINAETQLDGSVVTVAKQKKQKKRVVPSSVASPKSKSPQRRQQLPTPEPTPEPDDLYSTYASLLLALSDRKKIVAFQDWADQLEPHFEVSKIAEASFSEVYRLSSISSTNGVKEESVLKVVALKTPPTVPLPCQLHGRAVRDLQGQIEKETAQREEDDQWKSQVEDVLSEVNLLQNLTHIPGFTVFRDLTLVQGRPSASFNDAWKEWNKARPRGKKSEFPDPSKKSSYDEYQLWAVVEMQDAGTDCEKLMESGGLASIWEVWDVFWGVAISIGKAEEACRFEHRDLHLGNICVRSSRAGADVLEPCIKDPLRRKLRFTGLDTTVIDYTLSRADMVAAPPSRRLSSLSHISSSTASSIAQDAADVAYMDLDKDPAIFEGDATEEYQYDIYRYMRGIALSGNPLQFQHPLDDSDQAPEQQQQSTHMPHANNTHIRFDEDDDTATTTTTEPPHTPWRAFHPKSNLIWLHFLLHKLLKHLSSLSRPPHHHCITAARLVFKEDADQQDTDKVPRKAAKLFKVLTRVAELLCPVALGRENALGSVKELVVLALEERWVRVGDVAG</sequence>
<keyword evidence="12" id="KW-1185">Reference proteome</keyword>
<evidence type="ECO:0000256" key="1">
    <source>
        <dbReference type="ARBA" id="ARBA00012513"/>
    </source>
</evidence>
<evidence type="ECO:0000256" key="8">
    <source>
        <dbReference type="ARBA" id="ARBA00048679"/>
    </source>
</evidence>
<dbReference type="GO" id="GO:0005524">
    <property type="term" value="F:ATP binding"/>
    <property type="evidence" value="ECO:0007669"/>
    <property type="project" value="UniProtKB-KW"/>
</dbReference>
<feature type="compositionally biased region" description="Polar residues" evidence="9">
    <location>
        <begin position="572"/>
        <end position="589"/>
    </location>
</feature>
<dbReference type="GeneID" id="19397563"/>